<feature type="compositionally biased region" description="Basic and acidic residues" evidence="1">
    <location>
        <begin position="134"/>
        <end position="149"/>
    </location>
</feature>
<reference evidence="2 3" key="1">
    <citation type="submission" date="2015-07" db="EMBL/GenBank/DDBJ databases">
        <title>The genome of Eufriesea mexicana.</title>
        <authorList>
            <person name="Pan H."/>
            <person name="Kapheim K."/>
        </authorList>
    </citation>
    <scope>NUCLEOTIDE SEQUENCE [LARGE SCALE GENOMIC DNA]</scope>
    <source>
        <strain evidence="2">0111107269</strain>
        <tissue evidence="2">Whole body</tissue>
    </source>
</reference>
<proteinExistence type="predicted"/>
<protein>
    <submittedName>
        <fullName evidence="2">Uncharacterized protein</fullName>
    </submittedName>
</protein>
<organism evidence="2 3">
    <name type="scientific">Eufriesea mexicana</name>
    <dbReference type="NCBI Taxonomy" id="516756"/>
    <lineage>
        <taxon>Eukaryota</taxon>
        <taxon>Metazoa</taxon>
        <taxon>Ecdysozoa</taxon>
        <taxon>Arthropoda</taxon>
        <taxon>Hexapoda</taxon>
        <taxon>Insecta</taxon>
        <taxon>Pterygota</taxon>
        <taxon>Neoptera</taxon>
        <taxon>Endopterygota</taxon>
        <taxon>Hymenoptera</taxon>
        <taxon>Apocrita</taxon>
        <taxon>Aculeata</taxon>
        <taxon>Apoidea</taxon>
        <taxon>Anthophila</taxon>
        <taxon>Apidae</taxon>
        <taxon>Eufriesea</taxon>
    </lineage>
</organism>
<evidence type="ECO:0000313" key="2">
    <source>
        <dbReference type="EMBL" id="OAD62632.1"/>
    </source>
</evidence>
<dbReference type="EMBL" id="KQ759841">
    <property type="protein sequence ID" value="OAD62632.1"/>
    <property type="molecule type" value="Genomic_DNA"/>
</dbReference>
<dbReference type="Proteomes" id="UP000250275">
    <property type="component" value="Unassembled WGS sequence"/>
</dbReference>
<feature type="region of interest" description="Disordered" evidence="1">
    <location>
        <begin position="110"/>
        <end position="152"/>
    </location>
</feature>
<evidence type="ECO:0000256" key="1">
    <source>
        <dbReference type="SAM" id="MobiDB-lite"/>
    </source>
</evidence>
<keyword evidence="3" id="KW-1185">Reference proteome</keyword>
<evidence type="ECO:0000313" key="3">
    <source>
        <dbReference type="Proteomes" id="UP000250275"/>
    </source>
</evidence>
<sequence>MLHDPQDASLVLLLARADSTLARLYWDRECDATVLLGVERRLKLDITMITCDAIDARESGSGGGGLEAEGLENAVRRLGVRRKSEQRFGYTNRGIDEPITKGESVIRGDFPREQTNCKPTPRIHGESRNLTVDSVKRKDTSRSDEEHRASAPRCQAKGALLTDNLPIRSRVDRAEESRSMLRMVTRDVAIISVPSEREKWICETDGADREGIVGENDESNYTVTNARDTANACARWMKAKANRSSESIAWIARLY</sequence>
<accession>A0A310SNH5</accession>
<name>A0A310SNH5_9HYME</name>
<dbReference type="AlphaFoldDB" id="A0A310SNH5"/>
<gene>
    <name evidence="2" type="ORF">WN48_07699</name>
</gene>